<dbReference type="SMR" id="A0A0R0G6N6"/>
<gene>
    <name evidence="1" type="ORF">GLYMA_15G270300</name>
</gene>
<reference evidence="2" key="2">
    <citation type="submission" date="2018-02" db="UniProtKB">
        <authorList>
            <consortium name="EnsemblPlants"/>
        </authorList>
    </citation>
    <scope>IDENTIFICATION</scope>
    <source>
        <strain evidence="2">Williams 82</strain>
    </source>
</reference>
<accession>A0A0R0G6N6</accession>
<sequence length="211" mass="24935">MFKYLDISLHFSDFKCEVLIEMNVALTQLHPNNWTFMKAFLILCYYLNITLNCQQVGWVSMMGARGSLFTLFNSSWKKFKTHFLKITLNPVYPDHINLFYKYYGETRRFPFYWQEFSQRGRYANMEIKFKASLEDRRKIVKALNEKNSLMIGKIEIIKGIQKKIANHEKMVSMKAVENQKLVKAIESLNKNFNATVKDLEETKNTVKALND</sequence>
<dbReference type="AlphaFoldDB" id="A0A0R0G6N6"/>
<reference evidence="1 2" key="1">
    <citation type="journal article" date="2010" name="Nature">
        <title>Genome sequence of the palaeopolyploid soybean.</title>
        <authorList>
            <person name="Schmutz J."/>
            <person name="Cannon S.B."/>
            <person name="Schlueter J."/>
            <person name="Ma J."/>
            <person name="Mitros T."/>
            <person name="Nelson W."/>
            <person name="Hyten D.L."/>
            <person name="Song Q."/>
            <person name="Thelen J.J."/>
            <person name="Cheng J."/>
            <person name="Xu D."/>
            <person name="Hellsten U."/>
            <person name="May G.D."/>
            <person name="Yu Y."/>
            <person name="Sakurai T."/>
            <person name="Umezawa T."/>
            <person name="Bhattacharyya M.K."/>
            <person name="Sandhu D."/>
            <person name="Valliyodan B."/>
            <person name="Lindquist E."/>
            <person name="Peto M."/>
            <person name="Grant D."/>
            <person name="Shu S."/>
            <person name="Goodstein D."/>
            <person name="Barry K."/>
            <person name="Futrell-Griggs M."/>
            <person name="Abernathy B."/>
            <person name="Du J."/>
            <person name="Tian Z."/>
            <person name="Zhu L."/>
            <person name="Gill N."/>
            <person name="Joshi T."/>
            <person name="Libault M."/>
            <person name="Sethuraman A."/>
            <person name="Zhang X.-C."/>
            <person name="Shinozaki K."/>
            <person name="Nguyen H.T."/>
            <person name="Wing R.A."/>
            <person name="Cregan P."/>
            <person name="Specht J."/>
            <person name="Grimwood J."/>
            <person name="Rokhsar D."/>
            <person name="Stacey G."/>
            <person name="Shoemaker R.C."/>
            <person name="Jackson S.A."/>
        </authorList>
    </citation>
    <scope>NUCLEOTIDE SEQUENCE</scope>
    <source>
        <strain evidence="2">cv. Williams 82</strain>
        <tissue evidence="1">Callus</tissue>
    </source>
</reference>
<reference evidence="1" key="3">
    <citation type="submission" date="2018-07" db="EMBL/GenBank/DDBJ databases">
        <title>WGS assembly of Glycine max.</title>
        <authorList>
            <person name="Schmutz J."/>
            <person name="Cannon S."/>
            <person name="Schlueter J."/>
            <person name="Ma J."/>
            <person name="Mitros T."/>
            <person name="Nelson W."/>
            <person name="Hyten D."/>
            <person name="Song Q."/>
            <person name="Thelen J."/>
            <person name="Cheng J."/>
            <person name="Xu D."/>
            <person name="Hellsten U."/>
            <person name="May G."/>
            <person name="Yu Y."/>
            <person name="Sakurai T."/>
            <person name="Umezawa T."/>
            <person name="Bhattacharyya M."/>
            <person name="Sandhu D."/>
            <person name="Valliyodan B."/>
            <person name="Lindquist E."/>
            <person name="Peto M."/>
            <person name="Grant D."/>
            <person name="Shu S."/>
            <person name="Goodstein D."/>
            <person name="Barry K."/>
            <person name="Futrell-Griggs M."/>
            <person name="Abernathy B."/>
            <person name="Du J."/>
            <person name="Tian Z."/>
            <person name="Zhu L."/>
            <person name="Gill N."/>
            <person name="Joshi T."/>
            <person name="Libault M."/>
            <person name="Sethuraman A."/>
            <person name="Zhang X."/>
            <person name="Shinozaki K."/>
            <person name="Nguyen H."/>
            <person name="Wing R."/>
            <person name="Cregan P."/>
            <person name="Specht J."/>
            <person name="Grimwood J."/>
            <person name="Rokhsar D."/>
            <person name="Stacey G."/>
            <person name="Shoemaker R."/>
            <person name="Jackson S."/>
        </authorList>
    </citation>
    <scope>NUCLEOTIDE SEQUENCE</scope>
    <source>
        <tissue evidence="1">Callus</tissue>
    </source>
</reference>
<keyword evidence="3" id="KW-1185">Reference proteome</keyword>
<evidence type="ECO:0000313" key="1">
    <source>
        <dbReference type="EMBL" id="KRH13889.1"/>
    </source>
</evidence>
<dbReference type="EnsemblPlants" id="KRH13889">
    <property type="protein sequence ID" value="KRH13889"/>
    <property type="gene ID" value="GLYMA_15G270300"/>
</dbReference>
<evidence type="ECO:0000313" key="2">
    <source>
        <dbReference type="EnsemblPlants" id="KRH13889"/>
    </source>
</evidence>
<dbReference type="OMA" id="RYANMEI"/>
<dbReference type="Gramene" id="KRH13889">
    <property type="protein sequence ID" value="KRH13889"/>
    <property type="gene ID" value="GLYMA_15G270300"/>
</dbReference>
<protein>
    <submittedName>
        <fullName evidence="1 2">Uncharacterized protein</fullName>
    </submittedName>
</protein>
<dbReference type="EMBL" id="CM000848">
    <property type="protein sequence ID" value="KRH13889.1"/>
    <property type="molecule type" value="Genomic_DNA"/>
</dbReference>
<proteinExistence type="predicted"/>
<dbReference type="Proteomes" id="UP000008827">
    <property type="component" value="Chromosome 15"/>
</dbReference>
<organism evidence="1">
    <name type="scientific">Glycine max</name>
    <name type="common">Soybean</name>
    <name type="synonym">Glycine hispida</name>
    <dbReference type="NCBI Taxonomy" id="3847"/>
    <lineage>
        <taxon>Eukaryota</taxon>
        <taxon>Viridiplantae</taxon>
        <taxon>Streptophyta</taxon>
        <taxon>Embryophyta</taxon>
        <taxon>Tracheophyta</taxon>
        <taxon>Spermatophyta</taxon>
        <taxon>Magnoliopsida</taxon>
        <taxon>eudicotyledons</taxon>
        <taxon>Gunneridae</taxon>
        <taxon>Pentapetalae</taxon>
        <taxon>rosids</taxon>
        <taxon>fabids</taxon>
        <taxon>Fabales</taxon>
        <taxon>Fabaceae</taxon>
        <taxon>Papilionoideae</taxon>
        <taxon>50 kb inversion clade</taxon>
        <taxon>NPAAA clade</taxon>
        <taxon>indigoferoid/millettioid clade</taxon>
        <taxon>Phaseoleae</taxon>
        <taxon>Glycine</taxon>
        <taxon>Glycine subgen. Soja</taxon>
    </lineage>
</organism>
<evidence type="ECO:0000313" key="3">
    <source>
        <dbReference type="Proteomes" id="UP000008827"/>
    </source>
</evidence>
<name>A0A0R0G6N6_SOYBN</name>
<dbReference type="InParanoid" id="A0A0R0G6N6"/>
<dbReference type="STRING" id="3847.A0A0R0G6N6"/>